<evidence type="ECO:0000313" key="1">
    <source>
        <dbReference type="EMBL" id="GAA4020403.1"/>
    </source>
</evidence>
<reference evidence="2" key="1">
    <citation type="journal article" date="2019" name="Int. J. Syst. Evol. Microbiol.">
        <title>The Global Catalogue of Microorganisms (GCM) 10K type strain sequencing project: providing services to taxonomists for standard genome sequencing and annotation.</title>
        <authorList>
            <consortium name="The Broad Institute Genomics Platform"/>
            <consortium name="The Broad Institute Genome Sequencing Center for Infectious Disease"/>
            <person name="Wu L."/>
            <person name="Ma J."/>
        </authorList>
    </citation>
    <scope>NUCLEOTIDE SEQUENCE [LARGE SCALE GENOMIC DNA]</scope>
    <source>
        <strain evidence="2">JCM 17224</strain>
    </source>
</reference>
<accession>A0ABP7T369</accession>
<name>A0ABP7T369_9BACT</name>
<dbReference type="EMBL" id="BAABDJ010000049">
    <property type="protein sequence ID" value="GAA4020403.1"/>
    <property type="molecule type" value="Genomic_DNA"/>
</dbReference>
<protein>
    <submittedName>
        <fullName evidence="1">Uncharacterized protein</fullName>
    </submittedName>
</protein>
<dbReference type="Proteomes" id="UP001500567">
    <property type="component" value="Unassembled WGS sequence"/>
</dbReference>
<keyword evidence="2" id="KW-1185">Reference proteome</keyword>
<evidence type="ECO:0000313" key="2">
    <source>
        <dbReference type="Proteomes" id="UP001500567"/>
    </source>
</evidence>
<organism evidence="1 2">
    <name type="scientific">Hymenobacter fastidiosus</name>
    <dbReference type="NCBI Taxonomy" id="486264"/>
    <lineage>
        <taxon>Bacteria</taxon>
        <taxon>Pseudomonadati</taxon>
        <taxon>Bacteroidota</taxon>
        <taxon>Cytophagia</taxon>
        <taxon>Cytophagales</taxon>
        <taxon>Hymenobacteraceae</taxon>
        <taxon>Hymenobacter</taxon>
    </lineage>
</organism>
<sequence length="133" mass="14525">MHFKPGAIALQIAEPDAKEHRDIKPNQLRKTLFELLKPHPNSPYPSWASQPLPLKLAAAPLFLPVLSREELDALLGAGGPLANIADQLRQQVGFWNSAKLIDFSAAALPYGVGEVFFEAGSVEQKELVEMPST</sequence>
<comment type="caution">
    <text evidence="1">The sequence shown here is derived from an EMBL/GenBank/DDBJ whole genome shotgun (WGS) entry which is preliminary data.</text>
</comment>
<proteinExistence type="predicted"/>
<gene>
    <name evidence="1" type="ORF">GCM10022408_38050</name>
</gene>